<dbReference type="SUPFAM" id="SSF55681">
    <property type="entry name" value="Class II aaRS and biotin synthetases"/>
    <property type="match status" value="1"/>
</dbReference>
<dbReference type="InterPro" id="IPR002314">
    <property type="entry name" value="aa-tRNA-synt_IIb"/>
</dbReference>
<evidence type="ECO:0000256" key="1">
    <source>
        <dbReference type="ARBA" id="ARBA00004496"/>
    </source>
</evidence>
<evidence type="ECO:0000256" key="6">
    <source>
        <dbReference type="ARBA" id="ARBA00022598"/>
    </source>
</evidence>
<evidence type="ECO:0000256" key="3">
    <source>
        <dbReference type="ARBA" id="ARBA00011738"/>
    </source>
</evidence>
<evidence type="ECO:0000256" key="8">
    <source>
        <dbReference type="ARBA" id="ARBA00022741"/>
    </source>
</evidence>
<dbReference type="NCBIfam" id="TIGR00389">
    <property type="entry name" value="glyS_dimeric"/>
    <property type="match status" value="1"/>
</dbReference>
<evidence type="ECO:0000259" key="14">
    <source>
        <dbReference type="PROSITE" id="PS50862"/>
    </source>
</evidence>
<dbReference type="InterPro" id="IPR004154">
    <property type="entry name" value="Anticodon-bd"/>
</dbReference>
<dbReference type="FunFam" id="3.30.720.200:FF:000001">
    <property type="entry name" value="Glycine--tRNA ligase 2"/>
    <property type="match status" value="1"/>
</dbReference>
<evidence type="ECO:0000256" key="9">
    <source>
        <dbReference type="ARBA" id="ARBA00022840"/>
    </source>
</evidence>
<evidence type="ECO:0000256" key="2">
    <source>
        <dbReference type="ARBA" id="ARBA00008226"/>
    </source>
</evidence>
<keyword evidence="7" id="KW-0808">Transferase</keyword>
<dbReference type="OrthoDB" id="57698at2759"/>
<dbReference type="PRINTS" id="PR01043">
    <property type="entry name" value="TRNASYNTHGLY"/>
</dbReference>
<dbReference type="FunFam" id="3.40.50.800:FF:000004">
    <property type="entry name" value="Glycine--tRNA ligase 2"/>
    <property type="match status" value="1"/>
</dbReference>
<evidence type="ECO:0000256" key="5">
    <source>
        <dbReference type="ARBA" id="ARBA00022490"/>
    </source>
</evidence>
<keyword evidence="11" id="KW-0030">Aminoacyl-tRNA synthetase</keyword>
<comment type="caution">
    <text evidence="15">The sequence shown here is derived from an EMBL/GenBank/DDBJ whole genome shotgun (WGS) entry which is preliminary data.</text>
</comment>
<dbReference type="GO" id="GO:0016740">
    <property type="term" value="F:transferase activity"/>
    <property type="evidence" value="ECO:0007669"/>
    <property type="project" value="UniProtKB-KW"/>
</dbReference>
<evidence type="ECO:0000313" key="16">
    <source>
        <dbReference type="Proteomes" id="UP000789342"/>
    </source>
</evidence>
<dbReference type="InterPro" id="IPR033731">
    <property type="entry name" value="GlyRS-like_core"/>
</dbReference>
<name>A0A9N8V9L5_9GLOM</name>
<dbReference type="EMBL" id="CAJVPV010000102">
    <property type="protein sequence ID" value="CAG8442748.1"/>
    <property type="molecule type" value="Genomic_DNA"/>
</dbReference>
<evidence type="ECO:0000256" key="10">
    <source>
        <dbReference type="ARBA" id="ARBA00022917"/>
    </source>
</evidence>
<dbReference type="GO" id="GO:0004820">
    <property type="term" value="F:glycine-tRNA ligase activity"/>
    <property type="evidence" value="ECO:0007669"/>
    <property type="project" value="UniProtKB-EC"/>
</dbReference>
<keyword evidence="10" id="KW-0648">Protein biosynthesis</keyword>
<accession>A0A9N8V9L5</accession>
<dbReference type="AlphaFoldDB" id="A0A9N8V9L5"/>
<keyword evidence="6" id="KW-0436">Ligase</keyword>
<dbReference type="SUPFAM" id="SSF52954">
    <property type="entry name" value="Class II aaRS ABD-related"/>
    <property type="match status" value="1"/>
</dbReference>
<keyword evidence="5" id="KW-0963">Cytoplasm</keyword>
<reference evidence="15" key="1">
    <citation type="submission" date="2021-06" db="EMBL/GenBank/DDBJ databases">
        <authorList>
            <person name="Kallberg Y."/>
            <person name="Tangrot J."/>
            <person name="Rosling A."/>
        </authorList>
    </citation>
    <scope>NUCLEOTIDE SEQUENCE</scope>
    <source>
        <strain evidence="15">CL551</strain>
    </source>
</reference>
<dbReference type="EC" id="6.1.1.14" evidence="4"/>
<organism evidence="15 16">
    <name type="scientific">Acaulospora morrowiae</name>
    <dbReference type="NCBI Taxonomy" id="94023"/>
    <lineage>
        <taxon>Eukaryota</taxon>
        <taxon>Fungi</taxon>
        <taxon>Fungi incertae sedis</taxon>
        <taxon>Mucoromycota</taxon>
        <taxon>Glomeromycotina</taxon>
        <taxon>Glomeromycetes</taxon>
        <taxon>Diversisporales</taxon>
        <taxon>Acaulosporaceae</taxon>
        <taxon>Acaulospora</taxon>
    </lineage>
</organism>
<comment type="catalytic activity">
    <reaction evidence="13">
        <text>2 ATP + H(+) = P(1),P(4)-bis(5'-adenosyl) tetraphosphate + diphosphate</text>
        <dbReference type="Rhea" id="RHEA:34935"/>
        <dbReference type="ChEBI" id="CHEBI:15378"/>
        <dbReference type="ChEBI" id="CHEBI:30616"/>
        <dbReference type="ChEBI" id="CHEBI:33019"/>
        <dbReference type="ChEBI" id="CHEBI:58141"/>
    </reaction>
</comment>
<dbReference type="InterPro" id="IPR027031">
    <property type="entry name" value="Gly-tRNA_synthase/POLG2"/>
</dbReference>
<evidence type="ECO:0000256" key="12">
    <source>
        <dbReference type="ARBA" id="ARBA00030057"/>
    </source>
</evidence>
<protein>
    <recommendedName>
        <fullName evidence="4">glycine--tRNA ligase</fullName>
        <ecNumber evidence="4">6.1.1.14</ecNumber>
    </recommendedName>
    <alternativeName>
        <fullName evidence="12">Diadenosine tetraphosphate synthetase</fullName>
    </alternativeName>
</protein>
<comment type="subunit">
    <text evidence="3">Homodimer.</text>
</comment>
<dbReference type="GO" id="GO:0005739">
    <property type="term" value="C:mitochondrion"/>
    <property type="evidence" value="ECO:0007669"/>
    <property type="project" value="TreeGrafter"/>
</dbReference>
<evidence type="ECO:0000313" key="15">
    <source>
        <dbReference type="EMBL" id="CAG8442748.1"/>
    </source>
</evidence>
<dbReference type="Gene3D" id="3.40.50.800">
    <property type="entry name" value="Anticodon-binding domain"/>
    <property type="match status" value="1"/>
</dbReference>
<dbReference type="InterPro" id="IPR006195">
    <property type="entry name" value="aa-tRNA-synth_II"/>
</dbReference>
<dbReference type="CDD" id="cd00858">
    <property type="entry name" value="GlyRS_anticodon"/>
    <property type="match status" value="1"/>
</dbReference>
<comment type="subcellular location">
    <subcellularLocation>
        <location evidence="1">Cytoplasm</location>
    </subcellularLocation>
</comment>
<dbReference type="Gene3D" id="3.30.720.200">
    <property type="match status" value="1"/>
</dbReference>
<comment type="similarity">
    <text evidence="2">Belongs to the class-II aminoacyl-tRNA synthetase family.</text>
</comment>
<dbReference type="GO" id="GO:0005524">
    <property type="term" value="F:ATP binding"/>
    <property type="evidence" value="ECO:0007669"/>
    <property type="project" value="UniProtKB-KW"/>
</dbReference>
<evidence type="ECO:0000256" key="11">
    <source>
        <dbReference type="ARBA" id="ARBA00023146"/>
    </source>
</evidence>
<dbReference type="Pfam" id="PF03129">
    <property type="entry name" value="HGTP_anticodon"/>
    <property type="match status" value="1"/>
</dbReference>
<dbReference type="InterPro" id="IPR045864">
    <property type="entry name" value="aa-tRNA-synth_II/BPL/LPL"/>
</dbReference>
<evidence type="ECO:0000256" key="4">
    <source>
        <dbReference type="ARBA" id="ARBA00012829"/>
    </source>
</evidence>
<keyword evidence="9" id="KW-0067">ATP-binding</keyword>
<dbReference type="Pfam" id="PF00587">
    <property type="entry name" value="tRNA-synt_2b"/>
    <property type="match status" value="1"/>
</dbReference>
<keyword evidence="8" id="KW-0547">Nucleotide-binding</keyword>
<dbReference type="PROSITE" id="PS50862">
    <property type="entry name" value="AA_TRNA_LIGASE_II"/>
    <property type="match status" value="1"/>
</dbReference>
<sequence length="669" mass="76358">TNCLILNTWAQPTFRFNFCTSMAAFNRSNLEELLKKRFFYAPSFQSYGGVAGLYDYGPPGCALQSNILELWRRHFVLEEDMLEMDGTIMTLAEVLKTSGHVDKFADWMVKDVKTGDIFRADHLVEAVLEARLEGDKQARSANVEAVGVSAAADKKKKKKGKVQAVELKKDTREEYEDILAKIDNYTGPELGEIIRKHNIKSPETENDLSEPVEFNLMFESSIGPTGTTKGYLRPETAQGQFLNFKKFLEFNNDKMPFASASIGRSFRNEISPRSGLLRVREFTMAEIEHYVDPQSKNHTRFDEVKDIKLRLLPQGVQAEGKTEPIEISIGEAVEKKVVDNETLGYFLARIHLFLIRLGIKIEKLRFRQHMPNEMAHYACDCWDAEIQSSYGWIECVGCADRSAYDLTVHSNRTKEKLVVRESLLEPLVYEKTVLEINKKVFGPKLRQNAKTVEEYLLNLNEGQLDNLKKALEDGNGTTTVPGVDGNTYEVSSDFLTIQRKTITEHVREYIPNVIEPSFGIGRILYSLIEHVYWIREGDEQRGVLSFPPRVAPFKCLLVPLSNNPSFTDLVRNISAKLRKLNIAIKVDDSSNSIGRRYSRNDELGTPFAITIDFQSVNDDTVTLRERDTTKQIREKVDTILQVLKDLVEEDIAWEDVMKKYPTFTQQELD</sequence>
<keyword evidence="16" id="KW-1185">Reference proteome</keyword>
<evidence type="ECO:0000256" key="7">
    <source>
        <dbReference type="ARBA" id="ARBA00022679"/>
    </source>
</evidence>
<dbReference type="CDD" id="cd00774">
    <property type="entry name" value="GlyRS-like_core"/>
    <property type="match status" value="1"/>
</dbReference>
<dbReference type="InterPro" id="IPR036621">
    <property type="entry name" value="Anticodon-bd_dom_sf"/>
</dbReference>
<dbReference type="PANTHER" id="PTHR10745">
    <property type="entry name" value="GLYCYL-TRNA SYNTHETASE/DNA POLYMERASE SUBUNIT GAMMA-2"/>
    <property type="match status" value="1"/>
</dbReference>
<dbReference type="FunFam" id="3.30.930.10:FF:000010">
    <property type="entry name" value="Glycyl-tRNA synthetase 1"/>
    <property type="match status" value="1"/>
</dbReference>
<dbReference type="GO" id="GO:0070150">
    <property type="term" value="P:mitochondrial glycyl-tRNA aminoacylation"/>
    <property type="evidence" value="ECO:0007669"/>
    <property type="project" value="TreeGrafter"/>
</dbReference>
<evidence type="ECO:0000256" key="13">
    <source>
        <dbReference type="ARBA" id="ARBA00051967"/>
    </source>
</evidence>
<feature type="domain" description="Aminoacyl-transfer RNA synthetases class-II family profile" evidence="14">
    <location>
        <begin position="189"/>
        <end position="547"/>
    </location>
</feature>
<dbReference type="Proteomes" id="UP000789342">
    <property type="component" value="Unassembled WGS sequence"/>
</dbReference>
<dbReference type="Gene3D" id="3.30.40.230">
    <property type="match status" value="1"/>
</dbReference>
<gene>
    <name evidence="15" type="ORF">AMORRO_LOCUS410</name>
</gene>
<dbReference type="InterPro" id="IPR002315">
    <property type="entry name" value="tRNA-synt_gly"/>
</dbReference>
<dbReference type="Gene3D" id="3.30.930.10">
    <property type="entry name" value="Bira Bifunctional Protein, Domain 2"/>
    <property type="match status" value="1"/>
</dbReference>
<feature type="non-terminal residue" evidence="15">
    <location>
        <position position="669"/>
    </location>
</feature>
<proteinExistence type="inferred from homology"/>
<dbReference type="FunFam" id="3.30.930.10:FF:000158">
    <property type="entry name" value="Glycyl-tRNA synthetase"/>
    <property type="match status" value="1"/>
</dbReference>
<dbReference type="NCBIfam" id="NF003211">
    <property type="entry name" value="PRK04173.1"/>
    <property type="match status" value="1"/>
</dbReference>
<dbReference type="PANTHER" id="PTHR10745:SF0">
    <property type="entry name" value="GLYCINE--TRNA LIGASE"/>
    <property type="match status" value="1"/>
</dbReference>